<evidence type="ECO:0000313" key="2">
    <source>
        <dbReference type="Proteomes" id="UP000887565"/>
    </source>
</evidence>
<proteinExistence type="predicted"/>
<feature type="transmembrane region" description="Helical" evidence="1">
    <location>
        <begin position="81"/>
        <end position="99"/>
    </location>
</feature>
<organism evidence="2 3">
    <name type="scientific">Romanomermis culicivorax</name>
    <name type="common">Nematode worm</name>
    <dbReference type="NCBI Taxonomy" id="13658"/>
    <lineage>
        <taxon>Eukaryota</taxon>
        <taxon>Metazoa</taxon>
        <taxon>Ecdysozoa</taxon>
        <taxon>Nematoda</taxon>
        <taxon>Enoplea</taxon>
        <taxon>Dorylaimia</taxon>
        <taxon>Mermithida</taxon>
        <taxon>Mermithoidea</taxon>
        <taxon>Mermithidae</taxon>
        <taxon>Romanomermis</taxon>
    </lineage>
</organism>
<keyword evidence="1" id="KW-0812">Transmembrane</keyword>
<protein>
    <submittedName>
        <fullName evidence="3">Uncharacterized protein</fullName>
    </submittedName>
</protein>
<sequence length="226" mass="25804">MTLLLLTAGIFTFVGHLFSAFTAFFVLSSLFPKTSSSLDSPEELLCKEFSRCLFHGDFFGQEKAFYSLSHLRLSVGTRSTTVFQIVAAAVITVIGAIIIDKIVVNGNRSTDTWAGRWVVDLNFLEAIQHGTEASKMTKKAWVSQIYNTSQGKYRNFRSKDSQHVQQSKDFSSMVTFTNMFLEDQVHYETNSNWRHCHLEYEFKLILQQPKQSSTLEVFGRNQFHIS</sequence>
<keyword evidence="2" id="KW-1185">Reference proteome</keyword>
<dbReference type="Proteomes" id="UP000887565">
    <property type="component" value="Unplaced"/>
</dbReference>
<reference evidence="3" key="1">
    <citation type="submission" date="2022-11" db="UniProtKB">
        <authorList>
            <consortium name="WormBaseParasite"/>
        </authorList>
    </citation>
    <scope>IDENTIFICATION</scope>
</reference>
<evidence type="ECO:0000256" key="1">
    <source>
        <dbReference type="SAM" id="Phobius"/>
    </source>
</evidence>
<accession>A0A915JFK3</accession>
<keyword evidence="1" id="KW-0472">Membrane</keyword>
<dbReference type="WBParaSite" id="nRc.2.0.1.t25315-RA">
    <property type="protein sequence ID" value="nRc.2.0.1.t25315-RA"/>
    <property type="gene ID" value="nRc.2.0.1.g25315"/>
</dbReference>
<dbReference type="AlphaFoldDB" id="A0A915JFK3"/>
<evidence type="ECO:0000313" key="3">
    <source>
        <dbReference type="WBParaSite" id="nRc.2.0.1.t25315-RA"/>
    </source>
</evidence>
<keyword evidence="1" id="KW-1133">Transmembrane helix</keyword>
<name>A0A915JFK3_ROMCU</name>